<keyword evidence="4" id="KW-1185">Reference proteome</keyword>
<feature type="region of interest" description="Disordered" evidence="1">
    <location>
        <begin position="25"/>
        <end position="52"/>
    </location>
</feature>
<feature type="compositionally biased region" description="Basic and acidic residues" evidence="1">
    <location>
        <begin position="86"/>
        <end position="105"/>
    </location>
</feature>
<gene>
    <name evidence="3" type="ORF">AZH43_13245</name>
</gene>
<evidence type="ECO:0008006" key="5">
    <source>
        <dbReference type="Google" id="ProtNLM"/>
    </source>
</evidence>
<protein>
    <recommendedName>
        <fullName evidence="5">Acid shock protein</fullName>
    </recommendedName>
</protein>
<dbReference type="Proteomes" id="UP000076276">
    <property type="component" value="Unassembled WGS sequence"/>
</dbReference>
<accession>A0A151Y164</accession>
<dbReference type="EMBL" id="LUAW01000022">
    <property type="protein sequence ID" value="KYQ71786.1"/>
    <property type="molecule type" value="Genomic_DNA"/>
</dbReference>
<organism evidence="3 4">
    <name type="scientific">Acinetobacter pragensis</name>
    <dbReference type="NCBI Taxonomy" id="1806892"/>
    <lineage>
        <taxon>Bacteria</taxon>
        <taxon>Pseudomonadati</taxon>
        <taxon>Pseudomonadota</taxon>
        <taxon>Gammaproteobacteria</taxon>
        <taxon>Moraxellales</taxon>
        <taxon>Moraxellaceae</taxon>
        <taxon>Acinetobacter</taxon>
    </lineage>
</organism>
<feature type="region of interest" description="Disordered" evidence="1">
    <location>
        <begin position="68"/>
        <end position="105"/>
    </location>
</feature>
<proteinExistence type="predicted"/>
<dbReference type="AlphaFoldDB" id="A0A151Y164"/>
<sequence>MKKMIAMLMVGALAATGTMSAMAAPADHKKPVPAAHHMDKKPLPPKAAAHAPNHKAPVNHFAKNDHKAPMKHDVKHPQKNIHKAPVKHDVKHPAGPDHKLPQHQR</sequence>
<name>A0A151Y164_9GAMM</name>
<dbReference type="RefSeq" id="WP_067669262.1">
    <property type="nucleotide sequence ID" value="NZ_CBCSIK010000004.1"/>
</dbReference>
<reference evidence="3 4" key="1">
    <citation type="submission" date="2016-03" db="EMBL/GenBank/DDBJ databases">
        <title>Acinetobacter genomospecies 28 strain ANC 4149.</title>
        <authorList>
            <person name="Radolfova-Krizova L."/>
            <person name="Nemec A."/>
        </authorList>
    </citation>
    <scope>NUCLEOTIDE SEQUENCE [LARGE SCALE GENOMIC DNA]</scope>
    <source>
        <strain evidence="3 4">ANC 4149</strain>
    </source>
</reference>
<keyword evidence="2" id="KW-0732">Signal</keyword>
<evidence type="ECO:0000256" key="2">
    <source>
        <dbReference type="SAM" id="SignalP"/>
    </source>
</evidence>
<feature type="compositionally biased region" description="Basic and acidic residues" evidence="1">
    <location>
        <begin position="26"/>
        <end position="42"/>
    </location>
</feature>
<feature type="signal peptide" evidence="2">
    <location>
        <begin position="1"/>
        <end position="23"/>
    </location>
</feature>
<evidence type="ECO:0000313" key="4">
    <source>
        <dbReference type="Proteomes" id="UP000076276"/>
    </source>
</evidence>
<evidence type="ECO:0000313" key="3">
    <source>
        <dbReference type="EMBL" id="KYQ71786.1"/>
    </source>
</evidence>
<evidence type="ECO:0000256" key="1">
    <source>
        <dbReference type="SAM" id="MobiDB-lite"/>
    </source>
</evidence>
<comment type="caution">
    <text evidence="3">The sequence shown here is derived from an EMBL/GenBank/DDBJ whole genome shotgun (WGS) entry which is preliminary data.</text>
</comment>
<feature type="chain" id="PRO_5007592126" description="Acid shock protein" evidence="2">
    <location>
        <begin position="24"/>
        <end position="105"/>
    </location>
</feature>